<dbReference type="RefSeq" id="WP_354555812.1">
    <property type="nucleotide sequence ID" value="NZ_JBEPMB010000001.1"/>
</dbReference>
<reference evidence="1 2" key="1">
    <citation type="submission" date="2024-06" db="EMBL/GenBank/DDBJ databases">
        <title>Genomic Encyclopedia of Type Strains, Phase IV (KMG-IV): sequencing the most valuable type-strain genomes for metagenomic binning, comparative biology and taxonomic classification.</title>
        <authorList>
            <person name="Goeker M."/>
        </authorList>
    </citation>
    <scope>NUCLEOTIDE SEQUENCE [LARGE SCALE GENOMIC DNA]</scope>
    <source>
        <strain evidence="1 2">DSM 29780</strain>
    </source>
</reference>
<accession>A0ABV2IXV3</accession>
<protein>
    <submittedName>
        <fullName evidence="1">Uncharacterized DUF497 family protein</fullName>
    </submittedName>
</protein>
<evidence type="ECO:0000313" key="2">
    <source>
        <dbReference type="Proteomes" id="UP001549047"/>
    </source>
</evidence>
<keyword evidence="2" id="KW-1185">Reference proteome</keyword>
<sequence>MEFEWDETKRQTNLHQHKVDFVRVLATFSDPDRKVVVDDRKDYGEVRLNMLAKVGGRVFHVTYTLRSDVIRIISARKANEREQKRYERE</sequence>
<dbReference type="EMBL" id="JBEPMB010000001">
    <property type="protein sequence ID" value="MET3613334.1"/>
    <property type="molecule type" value="Genomic_DNA"/>
</dbReference>
<dbReference type="Gene3D" id="3.10.450.530">
    <property type="entry name" value="Ribonuclease toxin, BrnT, of type II toxin-antitoxin system"/>
    <property type="match status" value="1"/>
</dbReference>
<dbReference type="InterPro" id="IPR038573">
    <property type="entry name" value="BrnT_sf"/>
</dbReference>
<name>A0ABV2IXV3_9HYPH</name>
<dbReference type="Proteomes" id="UP001549047">
    <property type="component" value="Unassembled WGS sequence"/>
</dbReference>
<evidence type="ECO:0000313" key="1">
    <source>
        <dbReference type="EMBL" id="MET3613334.1"/>
    </source>
</evidence>
<proteinExistence type="predicted"/>
<dbReference type="InterPro" id="IPR007460">
    <property type="entry name" value="BrnT_toxin"/>
</dbReference>
<comment type="caution">
    <text evidence="1">The sequence shown here is derived from an EMBL/GenBank/DDBJ whole genome shotgun (WGS) entry which is preliminary data.</text>
</comment>
<gene>
    <name evidence="1" type="ORF">ABID16_001639</name>
</gene>
<dbReference type="Pfam" id="PF04365">
    <property type="entry name" value="BrnT_toxin"/>
    <property type="match status" value="1"/>
</dbReference>
<organism evidence="1 2">
    <name type="scientific">Rhizobium aquaticum</name>
    <dbReference type="NCBI Taxonomy" id="1549636"/>
    <lineage>
        <taxon>Bacteria</taxon>
        <taxon>Pseudomonadati</taxon>
        <taxon>Pseudomonadota</taxon>
        <taxon>Alphaproteobacteria</taxon>
        <taxon>Hyphomicrobiales</taxon>
        <taxon>Rhizobiaceae</taxon>
        <taxon>Rhizobium/Agrobacterium group</taxon>
        <taxon>Rhizobium</taxon>
    </lineage>
</organism>